<feature type="region of interest" description="Disordered" evidence="1">
    <location>
        <begin position="81"/>
        <end position="102"/>
    </location>
</feature>
<sequence length="102" mass="11144">MTGNVVTGALAQPIPNSYKSFMSVAEATITVKAIDPGGDDQRNEFEVPKDIVELRLVPEYERQLWPGSYLAHPVAFVKTATQVSTHGSPKDLHGSPKRTHSQ</sequence>
<protein>
    <submittedName>
        <fullName evidence="2">Uncharacterized protein</fullName>
    </submittedName>
</protein>
<dbReference type="Proteomes" id="UP000198211">
    <property type="component" value="Unassembled WGS sequence"/>
</dbReference>
<dbReference type="EMBL" id="NBNE01003354">
    <property type="protein sequence ID" value="OWZ07899.1"/>
    <property type="molecule type" value="Genomic_DNA"/>
</dbReference>
<gene>
    <name evidence="2" type="ORF">PHMEG_00019640</name>
</gene>
<reference evidence="3" key="1">
    <citation type="submission" date="2017-03" db="EMBL/GenBank/DDBJ databases">
        <title>Phytopthora megakarya and P. palmivora, two closely related causual agents of cacao black pod achieved similar genome size and gene model numbers by different mechanisms.</title>
        <authorList>
            <person name="Ali S."/>
            <person name="Shao J."/>
            <person name="Larry D.J."/>
            <person name="Kronmiller B."/>
            <person name="Shen D."/>
            <person name="Strem M.D."/>
            <person name="Melnick R.L."/>
            <person name="Guiltinan M.J."/>
            <person name="Tyler B.M."/>
            <person name="Meinhardt L.W."/>
            <person name="Bailey B.A."/>
        </authorList>
    </citation>
    <scope>NUCLEOTIDE SEQUENCE [LARGE SCALE GENOMIC DNA]</scope>
    <source>
        <strain evidence="3">zdho120</strain>
    </source>
</reference>
<dbReference type="AlphaFoldDB" id="A0A225VSA4"/>
<keyword evidence="3" id="KW-1185">Reference proteome</keyword>
<comment type="caution">
    <text evidence="2">The sequence shown here is derived from an EMBL/GenBank/DDBJ whole genome shotgun (WGS) entry which is preliminary data.</text>
</comment>
<organism evidence="2 3">
    <name type="scientific">Phytophthora megakarya</name>
    <dbReference type="NCBI Taxonomy" id="4795"/>
    <lineage>
        <taxon>Eukaryota</taxon>
        <taxon>Sar</taxon>
        <taxon>Stramenopiles</taxon>
        <taxon>Oomycota</taxon>
        <taxon>Peronosporomycetes</taxon>
        <taxon>Peronosporales</taxon>
        <taxon>Peronosporaceae</taxon>
        <taxon>Phytophthora</taxon>
    </lineage>
</organism>
<evidence type="ECO:0000313" key="2">
    <source>
        <dbReference type="EMBL" id="OWZ07899.1"/>
    </source>
</evidence>
<evidence type="ECO:0000313" key="3">
    <source>
        <dbReference type="Proteomes" id="UP000198211"/>
    </source>
</evidence>
<proteinExistence type="predicted"/>
<dbReference type="OrthoDB" id="115324at2759"/>
<accession>A0A225VSA4</accession>
<evidence type="ECO:0000256" key="1">
    <source>
        <dbReference type="SAM" id="MobiDB-lite"/>
    </source>
</evidence>
<name>A0A225VSA4_9STRA</name>